<dbReference type="GO" id="GO:0000014">
    <property type="term" value="F:single-stranded DNA endodeoxyribonuclease activity"/>
    <property type="evidence" value="ECO:0007669"/>
    <property type="project" value="TreeGrafter"/>
</dbReference>
<dbReference type="GO" id="GO:0044547">
    <property type="term" value="F:DNA topoisomerase binding"/>
    <property type="evidence" value="ECO:0007669"/>
    <property type="project" value="TreeGrafter"/>
</dbReference>
<evidence type="ECO:0000313" key="2">
    <source>
        <dbReference type="EMBL" id="GBP26047.1"/>
    </source>
</evidence>
<dbReference type="GO" id="GO:0031297">
    <property type="term" value="P:replication fork processing"/>
    <property type="evidence" value="ECO:0007669"/>
    <property type="project" value="TreeGrafter"/>
</dbReference>
<dbReference type="GO" id="GO:0044774">
    <property type="term" value="P:mitotic DNA integrity checkpoint signaling"/>
    <property type="evidence" value="ECO:0007669"/>
    <property type="project" value="TreeGrafter"/>
</dbReference>
<dbReference type="Proteomes" id="UP000299102">
    <property type="component" value="Unassembled WGS sequence"/>
</dbReference>
<accession>A0A4C1UIX2</accession>
<dbReference type="PANTHER" id="PTHR46060:SF2">
    <property type="entry name" value="HISTONE-LYSINE N-METHYLTRANSFERASE SETMAR"/>
    <property type="match status" value="1"/>
</dbReference>
<dbReference type="GO" id="GO:0032259">
    <property type="term" value="P:methylation"/>
    <property type="evidence" value="ECO:0007669"/>
    <property type="project" value="UniProtKB-KW"/>
</dbReference>
<name>A0A4C1UIX2_EUMVA</name>
<keyword evidence="2" id="KW-0808">Transferase</keyword>
<dbReference type="EMBL" id="BGZK01000175">
    <property type="protein sequence ID" value="GBP26047.1"/>
    <property type="molecule type" value="Genomic_DNA"/>
</dbReference>
<dbReference type="GO" id="GO:0006303">
    <property type="term" value="P:double-strand break repair via nonhomologous end joining"/>
    <property type="evidence" value="ECO:0007669"/>
    <property type="project" value="TreeGrafter"/>
</dbReference>
<dbReference type="InterPro" id="IPR041426">
    <property type="entry name" value="Mos1_HTH"/>
</dbReference>
<organism evidence="2 3">
    <name type="scientific">Eumeta variegata</name>
    <name type="common">Bagworm moth</name>
    <name type="synonym">Eumeta japonica</name>
    <dbReference type="NCBI Taxonomy" id="151549"/>
    <lineage>
        <taxon>Eukaryota</taxon>
        <taxon>Metazoa</taxon>
        <taxon>Ecdysozoa</taxon>
        <taxon>Arthropoda</taxon>
        <taxon>Hexapoda</taxon>
        <taxon>Insecta</taxon>
        <taxon>Pterygota</taxon>
        <taxon>Neoptera</taxon>
        <taxon>Endopterygota</taxon>
        <taxon>Lepidoptera</taxon>
        <taxon>Glossata</taxon>
        <taxon>Ditrysia</taxon>
        <taxon>Tineoidea</taxon>
        <taxon>Psychidae</taxon>
        <taxon>Oiketicinae</taxon>
        <taxon>Eumeta</taxon>
    </lineage>
</organism>
<gene>
    <name evidence="2" type="primary">SETMAR</name>
    <name evidence="2" type="ORF">EVAR_20061_1</name>
</gene>
<dbReference type="GO" id="GO:0042800">
    <property type="term" value="F:histone H3K4 methyltransferase activity"/>
    <property type="evidence" value="ECO:0007669"/>
    <property type="project" value="TreeGrafter"/>
</dbReference>
<dbReference type="Gene3D" id="1.10.10.1450">
    <property type="match status" value="1"/>
</dbReference>
<evidence type="ECO:0000259" key="1">
    <source>
        <dbReference type="Pfam" id="PF17906"/>
    </source>
</evidence>
<reference evidence="2 3" key="1">
    <citation type="journal article" date="2019" name="Commun. Biol.">
        <title>The bagworm genome reveals a unique fibroin gene that provides high tensile strength.</title>
        <authorList>
            <person name="Kono N."/>
            <person name="Nakamura H."/>
            <person name="Ohtoshi R."/>
            <person name="Tomita M."/>
            <person name="Numata K."/>
            <person name="Arakawa K."/>
        </authorList>
    </citation>
    <scope>NUCLEOTIDE SEQUENCE [LARGE SCALE GENOMIC DNA]</scope>
</reference>
<comment type="caution">
    <text evidence="2">The sequence shown here is derived from an EMBL/GenBank/DDBJ whole genome shotgun (WGS) entry which is preliminary data.</text>
</comment>
<dbReference type="GO" id="GO:0003690">
    <property type="term" value="F:double-stranded DNA binding"/>
    <property type="evidence" value="ECO:0007669"/>
    <property type="project" value="TreeGrafter"/>
</dbReference>
<keyword evidence="3" id="KW-1185">Reference proteome</keyword>
<dbReference type="GO" id="GO:0000793">
    <property type="term" value="C:condensed chromosome"/>
    <property type="evidence" value="ECO:0007669"/>
    <property type="project" value="TreeGrafter"/>
</dbReference>
<feature type="domain" description="Mos1 transposase HTH" evidence="1">
    <location>
        <begin position="7"/>
        <end position="54"/>
    </location>
</feature>
<dbReference type="InterPro" id="IPR052709">
    <property type="entry name" value="Transposase-MT_Hybrid"/>
</dbReference>
<sequence length="101" mass="11784">MNESAVEIRYMLKFHYKKGKNTTQSVKKICEIYGPNAVSERILQNWFKCFQSGNFDVKDEPCSSRPVKVDVILEKVEQDRHISSYAIAEDLSIDRKTIWPI</sequence>
<dbReference type="AlphaFoldDB" id="A0A4C1UIX2"/>
<protein>
    <submittedName>
        <fullName evidence="2">Histone-lysine N-methyltransferase SETMAR</fullName>
    </submittedName>
</protein>
<proteinExistence type="predicted"/>
<evidence type="ECO:0000313" key="3">
    <source>
        <dbReference type="Proteomes" id="UP000299102"/>
    </source>
</evidence>
<dbReference type="GO" id="GO:0005634">
    <property type="term" value="C:nucleus"/>
    <property type="evidence" value="ECO:0007669"/>
    <property type="project" value="TreeGrafter"/>
</dbReference>
<dbReference type="GO" id="GO:0035861">
    <property type="term" value="C:site of double-strand break"/>
    <property type="evidence" value="ECO:0007669"/>
    <property type="project" value="TreeGrafter"/>
</dbReference>
<dbReference type="GO" id="GO:0003697">
    <property type="term" value="F:single-stranded DNA binding"/>
    <property type="evidence" value="ECO:0007669"/>
    <property type="project" value="TreeGrafter"/>
</dbReference>
<dbReference type="GO" id="GO:0000729">
    <property type="term" value="P:DNA double-strand break processing"/>
    <property type="evidence" value="ECO:0007669"/>
    <property type="project" value="TreeGrafter"/>
</dbReference>
<dbReference type="STRING" id="151549.A0A4C1UIX2"/>
<keyword evidence="2" id="KW-0489">Methyltransferase</keyword>
<dbReference type="OrthoDB" id="616263at2759"/>
<dbReference type="GO" id="GO:0046975">
    <property type="term" value="F:histone H3K36 methyltransferase activity"/>
    <property type="evidence" value="ECO:0007669"/>
    <property type="project" value="TreeGrafter"/>
</dbReference>
<dbReference type="Pfam" id="PF17906">
    <property type="entry name" value="HTH_48"/>
    <property type="match status" value="1"/>
</dbReference>
<dbReference type="GO" id="GO:0015074">
    <property type="term" value="P:DNA integration"/>
    <property type="evidence" value="ECO:0007669"/>
    <property type="project" value="TreeGrafter"/>
</dbReference>
<dbReference type="PANTHER" id="PTHR46060">
    <property type="entry name" value="MARINER MOS1 TRANSPOSASE-LIKE PROTEIN"/>
    <property type="match status" value="1"/>
</dbReference>